<dbReference type="InterPro" id="IPR008962">
    <property type="entry name" value="PapD-like_sf"/>
</dbReference>
<reference evidence="3 4" key="1">
    <citation type="submission" date="2019-09" db="EMBL/GenBank/DDBJ databases">
        <title>Genome sequencing of Ng87 strain.</title>
        <authorList>
            <person name="Karasev E.S."/>
            <person name="Andronov E."/>
        </authorList>
    </citation>
    <scope>NUCLEOTIDE SEQUENCE [LARGE SCALE GENOMIC DNA]</scope>
    <source>
        <strain evidence="3 4">Ng87</strain>
    </source>
</reference>
<dbReference type="GO" id="GO:0071555">
    <property type="term" value="P:cell wall organization"/>
    <property type="evidence" value="ECO:0007669"/>
    <property type="project" value="InterPro"/>
</dbReference>
<dbReference type="Pfam" id="PF00345">
    <property type="entry name" value="PapD_N"/>
    <property type="match status" value="1"/>
</dbReference>
<sequence length="238" mass="24997">MRLAIMAAAGLIALAQLTSTARAAALRVAPVMIDLSAPSAASSVKLWNDGEKPVNVQIRIFRWAQKDGKDVYLPAEGIAVSPPITTLKSNAENIVRIVRTTKAPVSGEESYRLIVDELPKPGPRAAGTVTLIVRQSIPVFFSSPETGAASVRWAVRRQQNSYLVTAENRGGKRLRISDMTLSDGASVIGSKIGLVGYALGNSSASWLIPAKAGGSGAIKIHALSEAGPFDATARIVGK</sequence>
<gene>
    <name evidence="3" type="ORF">F4V91_32510</name>
</gene>
<evidence type="ECO:0000313" key="3">
    <source>
        <dbReference type="EMBL" id="KAB1082376.1"/>
    </source>
</evidence>
<dbReference type="AlphaFoldDB" id="A0A6A1TGZ2"/>
<keyword evidence="1" id="KW-0732">Signal</keyword>
<dbReference type="EMBL" id="VZUL01000005">
    <property type="protein sequence ID" value="KAB1082376.1"/>
    <property type="molecule type" value="Genomic_DNA"/>
</dbReference>
<proteinExistence type="predicted"/>
<dbReference type="PANTHER" id="PTHR30251">
    <property type="entry name" value="PILUS ASSEMBLY CHAPERONE"/>
    <property type="match status" value="1"/>
</dbReference>
<protein>
    <submittedName>
        <fullName evidence="3">Molecular chaperone</fullName>
    </submittedName>
</protein>
<feature type="signal peptide" evidence="1">
    <location>
        <begin position="1"/>
        <end position="23"/>
    </location>
</feature>
<organism evidence="3 4">
    <name type="scientific">Neorhizobium galegae</name>
    <name type="common">Rhizobium galegae</name>
    <dbReference type="NCBI Taxonomy" id="399"/>
    <lineage>
        <taxon>Bacteria</taxon>
        <taxon>Pseudomonadati</taxon>
        <taxon>Pseudomonadota</taxon>
        <taxon>Alphaproteobacteria</taxon>
        <taxon>Hyphomicrobiales</taxon>
        <taxon>Rhizobiaceae</taxon>
        <taxon>Rhizobium/Agrobacterium group</taxon>
        <taxon>Neorhizobium</taxon>
    </lineage>
</organism>
<accession>A0A6A1TGZ2</accession>
<dbReference type="InterPro" id="IPR050643">
    <property type="entry name" value="Periplasmic_pilus_chap"/>
</dbReference>
<dbReference type="Proteomes" id="UP000386575">
    <property type="component" value="Unassembled WGS sequence"/>
</dbReference>
<dbReference type="PANTHER" id="PTHR30251:SF4">
    <property type="entry name" value="SLR1668 PROTEIN"/>
    <property type="match status" value="1"/>
</dbReference>
<dbReference type="Gene3D" id="2.60.40.10">
    <property type="entry name" value="Immunoglobulins"/>
    <property type="match status" value="1"/>
</dbReference>
<dbReference type="RefSeq" id="WP_151047568.1">
    <property type="nucleotide sequence ID" value="NZ_VZUL01000005.1"/>
</dbReference>
<feature type="chain" id="PRO_5025466946" evidence="1">
    <location>
        <begin position="24"/>
        <end position="238"/>
    </location>
</feature>
<dbReference type="SUPFAM" id="SSF49354">
    <property type="entry name" value="PapD-like"/>
    <property type="match status" value="1"/>
</dbReference>
<evidence type="ECO:0000259" key="2">
    <source>
        <dbReference type="Pfam" id="PF00345"/>
    </source>
</evidence>
<dbReference type="InterPro" id="IPR016147">
    <property type="entry name" value="Pili_assmbl_chaperone_N"/>
</dbReference>
<name>A0A6A1TGZ2_NEOGA</name>
<evidence type="ECO:0000313" key="4">
    <source>
        <dbReference type="Proteomes" id="UP000386575"/>
    </source>
</evidence>
<feature type="domain" description="Pili assembly chaperone N-terminal" evidence="2">
    <location>
        <begin position="26"/>
        <end position="142"/>
    </location>
</feature>
<dbReference type="InterPro" id="IPR013783">
    <property type="entry name" value="Ig-like_fold"/>
</dbReference>
<evidence type="ECO:0000256" key="1">
    <source>
        <dbReference type="SAM" id="SignalP"/>
    </source>
</evidence>
<comment type="caution">
    <text evidence="3">The sequence shown here is derived from an EMBL/GenBank/DDBJ whole genome shotgun (WGS) entry which is preliminary data.</text>
</comment>
<dbReference type="GO" id="GO:0030288">
    <property type="term" value="C:outer membrane-bounded periplasmic space"/>
    <property type="evidence" value="ECO:0007669"/>
    <property type="project" value="InterPro"/>
</dbReference>